<evidence type="ECO:0000259" key="1">
    <source>
        <dbReference type="PROSITE" id="PS50017"/>
    </source>
</evidence>
<dbReference type="SUPFAM" id="SSF47986">
    <property type="entry name" value="DEATH domain"/>
    <property type="match status" value="1"/>
</dbReference>
<name>A0A9W9ZEY4_9CNID</name>
<evidence type="ECO:0000313" key="3">
    <source>
        <dbReference type="Proteomes" id="UP001163046"/>
    </source>
</evidence>
<dbReference type="AlphaFoldDB" id="A0A9W9ZEY4"/>
<dbReference type="EMBL" id="MU826354">
    <property type="protein sequence ID" value="KAJ7380271.1"/>
    <property type="molecule type" value="Genomic_DNA"/>
</dbReference>
<proteinExistence type="predicted"/>
<sequence>MAADQEETPLTMGSKLSTILIHKPELTQQLALCLDREMQLIPNWKHLARKMFVDEDGIKRLEQHSDYSPTIRLFDLLQVTQPDLTIQTLRKELSEIGRNDLCLLTTEGNYFK</sequence>
<accession>A0A9W9ZEY4</accession>
<protein>
    <recommendedName>
        <fullName evidence="1">Death domain-containing protein</fullName>
    </recommendedName>
</protein>
<dbReference type="Gene3D" id="1.10.533.10">
    <property type="entry name" value="Death Domain, Fas"/>
    <property type="match status" value="1"/>
</dbReference>
<dbReference type="InterPro" id="IPR000488">
    <property type="entry name" value="Death_dom"/>
</dbReference>
<reference evidence="2" key="1">
    <citation type="submission" date="2023-01" db="EMBL/GenBank/DDBJ databases">
        <title>Genome assembly of the deep-sea coral Lophelia pertusa.</title>
        <authorList>
            <person name="Herrera S."/>
            <person name="Cordes E."/>
        </authorList>
    </citation>
    <scope>NUCLEOTIDE SEQUENCE</scope>
    <source>
        <strain evidence="2">USNM1676648</strain>
        <tissue evidence="2">Polyp</tissue>
    </source>
</reference>
<evidence type="ECO:0000313" key="2">
    <source>
        <dbReference type="EMBL" id="KAJ7380271.1"/>
    </source>
</evidence>
<feature type="domain" description="Death" evidence="1">
    <location>
        <begin position="43"/>
        <end position="101"/>
    </location>
</feature>
<keyword evidence="3" id="KW-1185">Reference proteome</keyword>
<dbReference type="Proteomes" id="UP001163046">
    <property type="component" value="Unassembled WGS sequence"/>
</dbReference>
<dbReference type="InterPro" id="IPR011029">
    <property type="entry name" value="DEATH-like_dom_sf"/>
</dbReference>
<dbReference type="OrthoDB" id="5979522at2759"/>
<dbReference type="GO" id="GO:0007165">
    <property type="term" value="P:signal transduction"/>
    <property type="evidence" value="ECO:0007669"/>
    <property type="project" value="InterPro"/>
</dbReference>
<comment type="caution">
    <text evidence="2">The sequence shown here is derived from an EMBL/GenBank/DDBJ whole genome shotgun (WGS) entry which is preliminary data.</text>
</comment>
<organism evidence="2 3">
    <name type="scientific">Desmophyllum pertusum</name>
    <dbReference type="NCBI Taxonomy" id="174260"/>
    <lineage>
        <taxon>Eukaryota</taxon>
        <taxon>Metazoa</taxon>
        <taxon>Cnidaria</taxon>
        <taxon>Anthozoa</taxon>
        <taxon>Hexacorallia</taxon>
        <taxon>Scleractinia</taxon>
        <taxon>Caryophylliina</taxon>
        <taxon>Caryophylliidae</taxon>
        <taxon>Desmophyllum</taxon>
    </lineage>
</organism>
<dbReference type="Pfam" id="PF00531">
    <property type="entry name" value="Death"/>
    <property type="match status" value="1"/>
</dbReference>
<gene>
    <name evidence="2" type="ORF">OS493_010987</name>
</gene>
<dbReference type="PROSITE" id="PS50017">
    <property type="entry name" value="DEATH_DOMAIN"/>
    <property type="match status" value="1"/>
</dbReference>